<name>A0A096ALK9_9FIRM</name>
<evidence type="ECO:0000256" key="5">
    <source>
        <dbReference type="RuleBase" id="RU003887"/>
    </source>
</evidence>
<dbReference type="InterPro" id="IPR020094">
    <property type="entry name" value="TruA/RsuA/RluB/E/F_N"/>
</dbReference>
<keyword evidence="3 5" id="KW-0413">Isomerase</keyword>
<protein>
    <recommendedName>
        <fullName evidence="5">Pseudouridine synthase</fullName>
        <ecNumber evidence="5">5.4.99.-</ecNumber>
    </recommendedName>
</protein>
<dbReference type="PANTHER" id="PTHR47683">
    <property type="entry name" value="PSEUDOURIDINE SYNTHASE FAMILY PROTEIN-RELATED"/>
    <property type="match status" value="1"/>
</dbReference>
<dbReference type="InterPro" id="IPR036986">
    <property type="entry name" value="S4_RNA-bd_sf"/>
</dbReference>
<dbReference type="eggNOG" id="COG1187">
    <property type="taxonomic scope" value="Bacteria"/>
</dbReference>
<dbReference type="RefSeq" id="WP_038151524.1">
    <property type="nucleotide sequence ID" value="NZ_JRNT01000006.1"/>
</dbReference>
<dbReference type="EMBL" id="JRNT01000006">
    <property type="protein sequence ID" value="KGF47968.1"/>
    <property type="molecule type" value="Genomic_DNA"/>
</dbReference>
<evidence type="ECO:0000256" key="1">
    <source>
        <dbReference type="ARBA" id="ARBA00008348"/>
    </source>
</evidence>
<keyword evidence="2 4" id="KW-0694">RNA-binding</keyword>
<dbReference type="PANTHER" id="PTHR47683:SF4">
    <property type="entry name" value="PSEUDOURIDINE SYNTHASE"/>
    <property type="match status" value="1"/>
</dbReference>
<evidence type="ECO:0000256" key="3">
    <source>
        <dbReference type="ARBA" id="ARBA00023235"/>
    </source>
</evidence>
<dbReference type="CDD" id="cd02553">
    <property type="entry name" value="PseudoU_synth_RsuA"/>
    <property type="match status" value="1"/>
</dbReference>
<dbReference type="Proteomes" id="UP000029628">
    <property type="component" value="Unassembled WGS sequence"/>
</dbReference>
<dbReference type="Gene3D" id="3.10.290.10">
    <property type="entry name" value="RNA-binding S4 domain"/>
    <property type="match status" value="1"/>
</dbReference>
<feature type="domain" description="RNA-binding S4" evidence="6">
    <location>
        <begin position="1"/>
        <end position="64"/>
    </location>
</feature>
<evidence type="ECO:0000259" key="6">
    <source>
        <dbReference type="SMART" id="SM00363"/>
    </source>
</evidence>
<evidence type="ECO:0000313" key="7">
    <source>
        <dbReference type="EMBL" id="KGF47968.1"/>
    </source>
</evidence>
<dbReference type="GO" id="GO:0003723">
    <property type="term" value="F:RNA binding"/>
    <property type="evidence" value="ECO:0007669"/>
    <property type="project" value="UniProtKB-KW"/>
</dbReference>
<dbReference type="InterPro" id="IPR000748">
    <property type="entry name" value="PsdUridine_synth_RsuA/RluB/E/F"/>
</dbReference>
<dbReference type="Pfam" id="PF00849">
    <property type="entry name" value="PseudoU_synth_2"/>
    <property type="match status" value="1"/>
</dbReference>
<dbReference type="InterPro" id="IPR002942">
    <property type="entry name" value="S4_RNA-bd"/>
</dbReference>
<comment type="similarity">
    <text evidence="1 5">Belongs to the pseudouridine synthase RsuA family.</text>
</comment>
<organism evidence="7 8">
    <name type="scientific">Veillonella montpellierensis DNF00314</name>
    <dbReference type="NCBI Taxonomy" id="1401067"/>
    <lineage>
        <taxon>Bacteria</taxon>
        <taxon>Bacillati</taxon>
        <taxon>Bacillota</taxon>
        <taxon>Negativicutes</taxon>
        <taxon>Veillonellales</taxon>
        <taxon>Veillonellaceae</taxon>
        <taxon>Veillonella</taxon>
    </lineage>
</organism>
<reference evidence="7 8" key="1">
    <citation type="submission" date="2014-07" db="EMBL/GenBank/DDBJ databases">
        <authorList>
            <person name="McCorrison J."/>
            <person name="Sanka R."/>
            <person name="Torralba M."/>
            <person name="Gillis M."/>
            <person name="Haft D.H."/>
            <person name="Methe B."/>
            <person name="Sutton G."/>
            <person name="Nelson K.E."/>
        </authorList>
    </citation>
    <scope>NUCLEOTIDE SEQUENCE [LARGE SCALE GENOMIC DNA]</scope>
    <source>
        <strain evidence="7 8">DNF00314</strain>
    </source>
</reference>
<comment type="caution">
    <text evidence="7">The sequence shown here is derived from an EMBL/GenBank/DDBJ whole genome shotgun (WGS) entry which is preliminary data.</text>
</comment>
<dbReference type="NCBIfam" id="TIGR00093">
    <property type="entry name" value="pseudouridine synthase"/>
    <property type="match status" value="1"/>
</dbReference>
<proteinExistence type="inferred from homology"/>
<dbReference type="AlphaFoldDB" id="A0A096ALK9"/>
<keyword evidence="8" id="KW-1185">Reference proteome</keyword>
<dbReference type="SUPFAM" id="SSF55174">
    <property type="entry name" value="Alpha-L RNA-binding motif"/>
    <property type="match status" value="1"/>
</dbReference>
<dbReference type="GO" id="GO:0120159">
    <property type="term" value="F:rRNA pseudouridine synthase activity"/>
    <property type="evidence" value="ECO:0007669"/>
    <property type="project" value="UniProtKB-ARBA"/>
</dbReference>
<dbReference type="PROSITE" id="PS50889">
    <property type="entry name" value="S4"/>
    <property type="match status" value="1"/>
</dbReference>
<dbReference type="SUPFAM" id="SSF55120">
    <property type="entry name" value="Pseudouridine synthase"/>
    <property type="match status" value="1"/>
</dbReference>
<dbReference type="Pfam" id="PF01479">
    <property type="entry name" value="S4"/>
    <property type="match status" value="1"/>
</dbReference>
<evidence type="ECO:0000256" key="4">
    <source>
        <dbReference type="PROSITE-ProRule" id="PRU00182"/>
    </source>
</evidence>
<dbReference type="InterPro" id="IPR042092">
    <property type="entry name" value="PsdUridine_s_RsuA/RluB/E/F_cat"/>
</dbReference>
<dbReference type="PROSITE" id="PS01149">
    <property type="entry name" value="PSI_RSU"/>
    <property type="match status" value="1"/>
</dbReference>
<dbReference type="InterPro" id="IPR006145">
    <property type="entry name" value="PsdUridine_synth_RsuA/RluA"/>
</dbReference>
<dbReference type="GO" id="GO:0000455">
    <property type="term" value="P:enzyme-directed rRNA pseudouridine synthesis"/>
    <property type="evidence" value="ECO:0007669"/>
    <property type="project" value="UniProtKB-ARBA"/>
</dbReference>
<dbReference type="Gene3D" id="3.30.70.1560">
    <property type="entry name" value="Alpha-L RNA-binding motif"/>
    <property type="match status" value="1"/>
</dbReference>
<dbReference type="Gene3D" id="3.30.70.580">
    <property type="entry name" value="Pseudouridine synthase I, catalytic domain, N-terminal subdomain"/>
    <property type="match status" value="1"/>
</dbReference>
<dbReference type="SMART" id="SM00363">
    <property type="entry name" value="S4"/>
    <property type="match status" value="1"/>
</dbReference>
<sequence length="230" mass="25730">MRIDKFLANKGLGSRKDVHRLLKSGVVRVNEVVVTKKEYSITPAVDQITVKGEKISNTLQYYIKFHKPKGYITAVEDSDPVVMDILPKEFKKMGVFPVGRLDKDTEGLLLLTNDGQWGHRVIHGKKHIPKCYYFEYDGKLTDVGVQRIQEGITLGDGTQCKPADIRLLVHQAGYITIEEGKYHQVKRMIGAAGGTVLYLKRVSIGPIDLAGIETAGSYQVLSNEEIHCFD</sequence>
<accession>A0A096ALK9</accession>
<evidence type="ECO:0000256" key="2">
    <source>
        <dbReference type="ARBA" id="ARBA00022884"/>
    </source>
</evidence>
<dbReference type="InterPro" id="IPR018496">
    <property type="entry name" value="PsdUridine_synth_RsuA/RluB_CS"/>
</dbReference>
<dbReference type="EC" id="5.4.99.-" evidence="5"/>
<dbReference type="InterPro" id="IPR050343">
    <property type="entry name" value="RsuA_PseudoU_synthase"/>
</dbReference>
<evidence type="ECO:0000313" key="8">
    <source>
        <dbReference type="Proteomes" id="UP000029628"/>
    </source>
</evidence>
<gene>
    <name evidence="7" type="ORF">HMPREF0872_02440</name>
</gene>
<dbReference type="InterPro" id="IPR020103">
    <property type="entry name" value="PsdUridine_synth_cat_dom_sf"/>
</dbReference>